<name>A0A0C2WJT4_AMAMK</name>
<feature type="region of interest" description="Disordered" evidence="1">
    <location>
        <begin position="84"/>
        <end position="107"/>
    </location>
</feature>
<evidence type="ECO:0000313" key="2">
    <source>
        <dbReference type="EMBL" id="KIL61822.1"/>
    </source>
</evidence>
<dbReference type="AlphaFoldDB" id="A0A0C2WJT4"/>
<sequence>MRSSVLRPSSPPTPQSLQSRDYPGTDIQNNGSNNNIIITSGNNNNITIAKVINTEGEDVELDRLLDGSISKDALHSTFDALPECHPGTLQRSPRCSGSMAQQGLGNQ</sequence>
<feature type="compositionally biased region" description="Polar residues" evidence="1">
    <location>
        <begin position="89"/>
        <end position="107"/>
    </location>
</feature>
<feature type="region of interest" description="Disordered" evidence="1">
    <location>
        <begin position="1"/>
        <end position="35"/>
    </location>
</feature>
<reference evidence="2 3" key="1">
    <citation type="submission" date="2014-04" db="EMBL/GenBank/DDBJ databases">
        <title>Evolutionary Origins and Diversification of the Mycorrhizal Mutualists.</title>
        <authorList>
            <consortium name="DOE Joint Genome Institute"/>
            <consortium name="Mycorrhizal Genomics Consortium"/>
            <person name="Kohler A."/>
            <person name="Kuo A."/>
            <person name="Nagy L.G."/>
            <person name="Floudas D."/>
            <person name="Copeland A."/>
            <person name="Barry K.W."/>
            <person name="Cichocki N."/>
            <person name="Veneault-Fourrey C."/>
            <person name="LaButti K."/>
            <person name="Lindquist E.A."/>
            <person name="Lipzen A."/>
            <person name="Lundell T."/>
            <person name="Morin E."/>
            <person name="Murat C."/>
            <person name="Riley R."/>
            <person name="Ohm R."/>
            <person name="Sun H."/>
            <person name="Tunlid A."/>
            <person name="Henrissat B."/>
            <person name="Grigoriev I.V."/>
            <person name="Hibbett D.S."/>
            <person name="Martin F."/>
        </authorList>
    </citation>
    <scope>NUCLEOTIDE SEQUENCE [LARGE SCALE GENOMIC DNA]</scope>
    <source>
        <strain evidence="2 3">Koide BX008</strain>
    </source>
</reference>
<evidence type="ECO:0000313" key="3">
    <source>
        <dbReference type="Proteomes" id="UP000054549"/>
    </source>
</evidence>
<dbReference type="InParanoid" id="A0A0C2WJT4"/>
<dbReference type="EMBL" id="KN818279">
    <property type="protein sequence ID" value="KIL61822.1"/>
    <property type="molecule type" value="Genomic_DNA"/>
</dbReference>
<proteinExistence type="predicted"/>
<evidence type="ECO:0000256" key="1">
    <source>
        <dbReference type="SAM" id="MobiDB-lite"/>
    </source>
</evidence>
<dbReference type="Proteomes" id="UP000054549">
    <property type="component" value="Unassembled WGS sequence"/>
</dbReference>
<dbReference type="HOGENOM" id="CLU_2209362_0_0_1"/>
<organism evidence="2 3">
    <name type="scientific">Amanita muscaria (strain Koide BX008)</name>
    <dbReference type="NCBI Taxonomy" id="946122"/>
    <lineage>
        <taxon>Eukaryota</taxon>
        <taxon>Fungi</taxon>
        <taxon>Dikarya</taxon>
        <taxon>Basidiomycota</taxon>
        <taxon>Agaricomycotina</taxon>
        <taxon>Agaricomycetes</taxon>
        <taxon>Agaricomycetidae</taxon>
        <taxon>Agaricales</taxon>
        <taxon>Pluteineae</taxon>
        <taxon>Amanitaceae</taxon>
        <taxon>Amanita</taxon>
    </lineage>
</organism>
<keyword evidence="3" id="KW-1185">Reference proteome</keyword>
<protein>
    <submittedName>
        <fullName evidence="2">Uncharacterized protein</fullName>
    </submittedName>
</protein>
<gene>
    <name evidence="2" type="ORF">M378DRAFT_13283</name>
</gene>
<accession>A0A0C2WJT4</accession>